<organism evidence="2 3">
    <name type="scientific">Rhizobium pisi</name>
    <dbReference type="NCBI Taxonomy" id="574561"/>
    <lineage>
        <taxon>Bacteria</taxon>
        <taxon>Pseudomonadati</taxon>
        <taxon>Pseudomonadota</taxon>
        <taxon>Alphaproteobacteria</taxon>
        <taxon>Hyphomicrobiales</taxon>
        <taxon>Rhizobiaceae</taxon>
        <taxon>Rhizobium/Agrobacterium group</taxon>
        <taxon>Rhizobium</taxon>
    </lineage>
</organism>
<accession>A0A7W5FYW2</accession>
<protein>
    <submittedName>
        <fullName evidence="2">Uncharacterized protein</fullName>
    </submittedName>
</protein>
<dbReference type="Proteomes" id="UP000518315">
    <property type="component" value="Unassembled WGS sequence"/>
</dbReference>
<sequence length="211" mass="20400">MTHKHLGLPLVLFASCAVLAMPVGQAWAIDVGVTANAGNTVSANAGASLGGGGGVDATAKASVGGSNGVNADATANAGNRRGVDAHLNAGVGESNGLGANANARLGGGRGTNADINARTGGFRGIDTKATASVGGINANLAVGRVSGQGATAAAPDATADAAEARTLDAFRSMPADQRRKILIRCVDVSASGGSDAGLAGLCQLLRITASR</sequence>
<evidence type="ECO:0000313" key="2">
    <source>
        <dbReference type="EMBL" id="MBB3134045.1"/>
    </source>
</evidence>
<feature type="signal peptide" evidence="1">
    <location>
        <begin position="1"/>
        <end position="20"/>
    </location>
</feature>
<gene>
    <name evidence="2" type="ORF">FHS26_001761</name>
</gene>
<reference evidence="2 3" key="1">
    <citation type="submission" date="2020-08" db="EMBL/GenBank/DDBJ databases">
        <title>Genomic Encyclopedia of Type Strains, Phase III (KMG-III): the genomes of soil and plant-associated and newly described type strains.</title>
        <authorList>
            <person name="Whitman W."/>
        </authorList>
    </citation>
    <scope>NUCLEOTIDE SEQUENCE [LARGE SCALE GENOMIC DNA]</scope>
    <source>
        <strain evidence="2 3">CECT 4113</strain>
    </source>
</reference>
<keyword evidence="3" id="KW-1185">Reference proteome</keyword>
<dbReference type="RefSeq" id="WP_165504807.1">
    <property type="nucleotide sequence ID" value="NZ_JACHXH010000005.1"/>
</dbReference>
<dbReference type="PROSITE" id="PS51257">
    <property type="entry name" value="PROKAR_LIPOPROTEIN"/>
    <property type="match status" value="1"/>
</dbReference>
<name>A0A7W5FYW2_9HYPH</name>
<evidence type="ECO:0000313" key="3">
    <source>
        <dbReference type="Proteomes" id="UP000518315"/>
    </source>
</evidence>
<comment type="caution">
    <text evidence="2">The sequence shown here is derived from an EMBL/GenBank/DDBJ whole genome shotgun (WGS) entry which is preliminary data.</text>
</comment>
<feature type="chain" id="PRO_5030690794" evidence="1">
    <location>
        <begin position="21"/>
        <end position="211"/>
    </location>
</feature>
<evidence type="ECO:0000256" key="1">
    <source>
        <dbReference type="SAM" id="SignalP"/>
    </source>
</evidence>
<proteinExistence type="predicted"/>
<keyword evidence="1" id="KW-0732">Signal</keyword>
<dbReference type="AlphaFoldDB" id="A0A7W5FYW2"/>
<dbReference type="EMBL" id="JACHXH010000005">
    <property type="protein sequence ID" value="MBB3134045.1"/>
    <property type="molecule type" value="Genomic_DNA"/>
</dbReference>